<sequence>MFESKICLSVLLLATLGACVANESPANESSVADTNCDPGWFYVKNEMIQEGTKYEGEAYTTDFCYPEDQLEAERVGSHEIIEAFRDVAIGFTNGKSTIKSLKKSLPIIFRSRDAKKKLKQTYVFGTDFSKTMQDFVGEIFVESKILREKYDENFITNNIKKFRKQINDFFNCVDELTKASPVGPHIKWNTAKCNGELLKGPATDIVAKFRVLGYGIAMGIAENTMNLVMRK</sequence>
<dbReference type="Proteomes" id="UP000825002">
    <property type="component" value="Unassembled WGS sequence"/>
</dbReference>
<dbReference type="EMBL" id="JAIFTH010000033">
    <property type="protein sequence ID" value="KAG9511088.1"/>
    <property type="molecule type" value="Genomic_DNA"/>
</dbReference>
<evidence type="ECO:0000256" key="1">
    <source>
        <dbReference type="SAM" id="SignalP"/>
    </source>
</evidence>
<evidence type="ECO:0000313" key="2">
    <source>
        <dbReference type="EMBL" id="KAG9511088.1"/>
    </source>
</evidence>
<dbReference type="PROSITE" id="PS51257">
    <property type="entry name" value="PROKAR_LIPOPROTEIN"/>
    <property type="match status" value="1"/>
</dbReference>
<evidence type="ECO:0000313" key="3">
    <source>
        <dbReference type="Proteomes" id="UP000825002"/>
    </source>
</evidence>
<feature type="signal peptide" evidence="1">
    <location>
        <begin position="1"/>
        <end position="21"/>
    </location>
</feature>
<keyword evidence="3" id="KW-1185">Reference proteome</keyword>
<comment type="caution">
    <text evidence="2">The sequence shown here is derived from an EMBL/GenBank/DDBJ whole genome shotgun (WGS) entry which is preliminary data.</text>
</comment>
<protein>
    <submittedName>
        <fullName evidence="2">Uncharacterized protein</fullName>
    </submittedName>
</protein>
<feature type="chain" id="PRO_5046614898" evidence="1">
    <location>
        <begin position="22"/>
        <end position="231"/>
    </location>
</feature>
<proteinExistence type="predicted"/>
<reference evidence="2 3" key="1">
    <citation type="submission" date="2020-10" db="EMBL/GenBank/DDBJ databases">
        <authorList>
            <person name="Klimov P.B."/>
            <person name="Dyachkov S.M."/>
            <person name="Chetverikov P.E."/>
        </authorList>
    </citation>
    <scope>NUCLEOTIDE SEQUENCE [LARGE SCALE GENOMIC DNA]</scope>
    <source>
        <strain evidence="2">BMOC 18-1129-001#AD2665</strain>
        <tissue evidence="2">Entire mites</tissue>
    </source>
</reference>
<gene>
    <name evidence="2" type="ORF">GZH46_00344</name>
</gene>
<accession>A0ABQ7SCF4</accession>
<name>A0ABQ7SCF4_9ACAR</name>
<keyword evidence="1" id="KW-0732">Signal</keyword>
<organism evidence="2 3">
    <name type="scientific">Fragariocoptes setiger</name>
    <dbReference type="NCBI Taxonomy" id="1670756"/>
    <lineage>
        <taxon>Eukaryota</taxon>
        <taxon>Metazoa</taxon>
        <taxon>Ecdysozoa</taxon>
        <taxon>Arthropoda</taxon>
        <taxon>Chelicerata</taxon>
        <taxon>Arachnida</taxon>
        <taxon>Acari</taxon>
        <taxon>Acariformes</taxon>
        <taxon>Trombidiformes</taxon>
        <taxon>Prostigmata</taxon>
        <taxon>Eupodina</taxon>
        <taxon>Eriophyoidea</taxon>
        <taxon>Phytoptidae</taxon>
        <taxon>Fragariocoptes</taxon>
    </lineage>
</organism>